<sequence length="596" mass="67814">MGKAGRKHFYLINPPELYRGMYHDYWEPDVSAMARQHGAWHKRFEDRLSAQYFAVHGHESSWLDAARELLERTSGTTTMLAGNASHPEEERRWVYAIHKPTKLQNVYPVLVNERPLLELGATHQGFFDLEQAWYLMVHGHIRDSGPPLCVWCEVESQHDSAEELLKVQMERWIRRRKECTETVEFEKIDHSARAEPGESFGQYYAVEEAKKQVEGFSSTEYHKFRNRASAVRYLRSSGLPDNQIRLFRKTFTSQPNFTPNPKAKFKKEFKRLTAIEARRARVDAIRDETIGHFLPDGVRTSAEQDDDDGYMDLDDDQTLEIDLAMYRKAGKTTRDRPDQNIYDRIDLCLITLKDNPYVNILDLVDTYRTGRPICTFDNWNEFKRYTLRGRRMDMEVANQNEVLAPLLQDFRRVADQDGDMSPPTSPIHVSVSPSPTPQTSPENCDAARIETEPTTNAVSGSVAIEPRLSTPLSDYDTLPSREMPVIEGATSTPAPTILPPSDATLTDAVPEAPVSRPATQVIDLTQDDEPSQPPRLGSRTLAKASSLGKRPRASSPRVVVPAKRACLGTSTDYAFYPELPLVQRDIRHIFRPSILA</sequence>
<feature type="compositionally biased region" description="Low complexity" evidence="1">
    <location>
        <begin position="429"/>
        <end position="441"/>
    </location>
</feature>
<protein>
    <submittedName>
        <fullName evidence="2">Uncharacterized protein</fullName>
    </submittedName>
</protein>
<dbReference type="VEuPathDB" id="FungiDB:JI435_036910"/>
<feature type="region of interest" description="Disordered" evidence="1">
    <location>
        <begin position="523"/>
        <end position="558"/>
    </location>
</feature>
<evidence type="ECO:0000313" key="2">
    <source>
        <dbReference type="EMBL" id="EAT88896.1"/>
    </source>
</evidence>
<dbReference type="Proteomes" id="UP000001055">
    <property type="component" value="Unassembled WGS sequence"/>
</dbReference>
<dbReference type="eggNOG" id="ENOG502RG1C">
    <property type="taxonomic scope" value="Eukaryota"/>
</dbReference>
<reference evidence="3" key="1">
    <citation type="journal article" date="2007" name="Plant Cell">
        <title>Dothideomycete-plant interactions illuminated by genome sequencing and EST analysis of the wheat pathogen Stagonospora nodorum.</title>
        <authorList>
            <person name="Hane J.K."/>
            <person name="Lowe R.G."/>
            <person name="Solomon P.S."/>
            <person name="Tan K.C."/>
            <person name="Schoch C.L."/>
            <person name="Spatafora J.W."/>
            <person name="Crous P.W."/>
            <person name="Kodira C."/>
            <person name="Birren B.W."/>
            <person name="Galagan J.E."/>
            <person name="Torriani S.F."/>
            <person name="McDonald B.A."/>
            <person name="Oliver R.P."/>
        </authorList>
    </citation>
    <scope>NUCLEOTIDE SEQUENCE [LARGE SCALE GENOMIC DNA]</scope>
    <source>
        <strain evidence="3">SN15 / ATCC MYA-4574 / FGSC 10173</strain>
    </source>
</reference>
<dbReference type="InParanoid" id="Q0UX23"/>
<evidence type="ECO:0000313" key="3">
    <source>
        <dbReference type="Proteomes" id="UP000001055"/>
    </source>
</evidence>
<dbReference type="PANTHER" id="PTHR38846:SF1">
    <property type="entry name" value="C3H1-TYPE DOMAIN-CONTAINING PROTEIN"/>
    <property type="match status" value="1"/>
</dbReference>
<dbReference type="PANTHER" id="PTHR38846">
    <property type="entry name" value="C3H1-TYPE DOMAIN-CONTAINING PROTEIN"/>
    <property type="match status" value="1"/>
</dbReference>
<organism evidence="2 3">
    <name type="scientific">Phaeosphaeria nodorum (strain SN15 / ATCC MYA-4574 / FGSC 10173)</name>
    <name type="common">Glume blotch fungus</name>
    <name type="synonym">Parastagonospora nodorum</name>
    <dbReference type="NCBI Taxonomy" id="321614"/>
    <lineage>
        <taxon>Eukaryota</taxon>
        <taxon>Fungi</taxon>
        <taxon>Dikarya</taxon>
        <taxon>Ascomycota</taxon>
        <taxon>Pezizomycotina</taxon>
        <taxon>Dothideomycetes</taxon>
        <taxon>Pleosporomycetidae</taxon>
        <taxon>Pleosporales</taxon>
        <taxon>Pleosporineae</taxon>
        <taxon>Phaeosphaeriaceae</taxon>
        <taxon>Parastagonospora</taxon>
    </lineage>
</organism>
<dbReference type="GeneID" id="5971106"/>
<accession>Q0UX23</accession>
<gene>
    <name evidence="2" type="ORF">SNOG_03691</name>
</gene>
<dbReference type="EMBL" id="CH445329">
    <property type="protein sequence ID" value="EAT88896.1"/>
    <property type="molecule type" value="Genomic_DNA"/>
</dbReference>
<name>Q0UX23_PHANO</name>
<dbReference type="Gene3D" id="3.40.970.10">
    <property type="entry name" value="Ribonuclease H1, N-terminal domain"/>
    <property type="match status" value="1"/>
</dbReference>
<dbReference type="RefSeq" id="XP_001794243.1">
    <property type="nucleotide sequence ID" value="XM_001794191.1"/>
</dbReference>
<proteinExistence type="predicted"/>
<dbReference type="AlphaFoldDB" id="Q0UX23"/>
<dbReference type="InterPro" id="IPR037056">
    <property type="entry name" value="RNase_H1_N_sf"/>
</dbReference>
<dbReference type="HOGENOM" id="CLU_457907_0_0_1"/>
<dbReference type="KEGG" id="pno:SNOG_03691"/>
<feature type="region of interest" description="Disordered" evidence="1">
    <location>
        <begin position="415"/>
        <end position="507"/>
    </location>
</feature>
<evidence type="ECO:0000256" key="1">
    <source>
        <dbReference type="SAM" id="MobiDB-lite"/>
    </source>
</evidence>